<keyword evidence="1" id="KW-0472">Membrane</keyword>
<accession>A0A0B6WY63</accession>
<keyword evidence="1" id="KW-0812">Transmembrane</keyword>
<dbReference type="Proteomes" id="UP000031518">
    <property type="component" value="Unassembled WGS sequence"/>
</dbReference>
<keyword evidence="3" id="KW-1185">Reference proteome</keyword>
<organism evidence="2 3">
    <name type="scientific">Pyrinomonas methylaliphatogenes</name>
    <dbReference type="NCBI Taxonomy" id="454194"/>
    <lineage>
        <taxon>Bacteria</taxon>
        <taxon>Pseudomonadati</taxon>
        <taxon>Acidobacteriota</taxon>
        <taxon>Blastocatellia</taxon>
        <taxon>Blastocatellales</taxon>
        <taxon>Pyrinomonadaceae</taxon>
        <taxon>Pyrinomonas</taxon>
    </lineage>
</organism>
<reference evidence="2 3" key="2">
    <citation type="submission" date="2015-01" db="EMBL/GenBank/DDBJ databases">
        <title>Complete genome sequence of Pyrinomonas methylaliphatogenes type strain K22T.</title>
        <authorList>
            <person name="Lee K.C.Y."/>
            <person name="Power J.F."/>
            <person name="Dunfield P.F."/>
            <person name="Morgan X.C."/>
            <person name="Huttenhower C."/>
            <person name="Stott M.B."/>
        </authorList>
    </citation>
    <scope>NUCLEOTIDE SEQUENCE [LARGE SCALE GENOMIC DNA]</scope>
    <source>
        <strain evidence="2 3">K22</strain>
    </source>
</reference>
<feature type="transmembrane region" description="Helical" evidence="1">
    <location>
        <begin position="38"/>
        <end position="56"/>
    </location>
</feature>
<evidence type="ECO:0000256" key="1">
    <source>
        <dbReference type="SAM" id="Phobius"/>
    </source>
</evidence>
<protein>
    <submittedName>
        <fullName evidence="2">Uncharacterized protein</fullName>
    </submittedName>
</protein>
<name>A0A0B6WY63_9BACT</name>
<evidence type="ECO:0000313" key="2">
    <source>
        <dbReference type="EMBL" id="CDM66051.1"/>
    </source>
</evidence>
<feature type="transmembrane region" description="Helical" evidence="1">
    <location>
        <begin position="12"/>
        <end position="32"/>
    </location>
</feature>
<evidence type="ECO:0000313" key="3">
    <source>
        <dbReference type="Proteomes" id="UP000031518"/>
    </source>
</evidence>
<sequence>MKSDIQPFTRILWVWVGAFIGWLLGVGFDGSAEKMRDVIFFIKLALLACILNYLFIRYKGKS</sequence>
<dbReference type="AlphaFoldDB" id="A0A0B6WY63"/>
<reference evidence="2 3" key="1">
    <citation type="submission" date="2013-12" db="EMBL/GenBank/DDBJ databases">
        <authorList>
            <person name="Stott M."/>
        </authorList>
    </citation>
    <scope>NUCLEOTIDE SEQUENCE [LARGE SCALE GENOMIC DNA]</scope>
    <source>
        <strain evidence="2 3">K22</strain>
    </source>
</reference>
<dbReference type="EMBL" id="CBXV010000007">
    <property type="protein sequence ID" value="CDM66051.1"/>
    <property type="molecule type" value="Genomic_DNA"/>
</dbReference>
<gene>
    <name evidence="2" type="ORF">PYK22_02060</name>
</gene>
<proteinExistence type="predicted"/>
<keyword evidence="1" id="KW-1133">Transmembrane helix</keyword>